<keyword evidence="4" id="KW-1185">Reference proteome</keyword>
<accession>A0A0A2GV73</accession>
<evidence type="ECO:0000313" key="4">
    <source>
        <dbReference type="Proteomes" id="UP000030140"/>
    </source>
</evidence>
<dbReference type="PATRIC" id="fig|1300343.5.peg.942"/>
<feature type="domain" description="ASPIC/UnbV" evidence="2">
    <location>
        <begin position="513"/>
        <end position="580"/>
    </location>
</feature>
<dbReference type="OrthoDB" id="9816120at2"/>
<evidence type="ECO:0000313" key="3">
    <source>
        <dbReference type="EMBL" id="KGO07184.1"/>
    </source>
</evidence>
<dbReference type="Gene3D" id="2.130.10.130">
    <property type="entry name" value="Integrin alpha, N-terminal"/>
    <property type="match status" value="3"/>
</dbReference>
<gene>
    <name evidence="3" type="ORF">NV36_10290</name>
</gene>
<dbReference type="PANTHER" id="PTHR16026:SF0">
    <property type="entry name" value="CARTILAGE ACIDIC PROTEIN 1"/>
    <property type="match status" value="1"/>
</dbReference>
<keyword evidence="1" id="KW-0732">Signal</keyword>
<dbReference type="PANTHER" id="PTHR16026">
    <property type="entry name" value="CARTILAGE ACIDIC PROTEIN 1"/>
    <property type="match status" value="1"/>
</dbReference>
<comment type="caution">
    <text evidence="3">The sequence shown here is derived from an EMBL/GenBank/DDBJ whole genome shotgun (WGS) entry which is preliminary data.</text>
</comment>
<dbReference type="EMBL" id="JSAQ01000001">
    <property type="protein sequence ID" value="KGO07184.1"/>
    <property type="molecule type" value="Genomic_DNA"/>
</dbReference>
<dbReference type="InterPro" id="IPR013517">
    <property type="entry name" value="FG-GAP"/>
</dbReference>
<dbReference type="Proteomes" id="UP000030140">
    <property type="component" value="Unassembled WGS sequence"/>
</dbReference>
<dbReference type="Pfam" id="PF07593">
    <property type="entry name" value="UnbV_ASPIC"/>
    <property type="match status" value="1"/>
</dbReference>
<name>A0A0A2GV73_9FLAO</name>
<dbReference type="InterPro" id="IPR011519">
    <property type="entry name" value="UnbV_ASPIC"/>
</dbReference>
<organism evidence="3 4">
    <name type="scientific">Dokdonia donghaensis DSW-1</name>
    <dbReference type="NCBI Taxonomy" id="1300343"/>
    <lineage>
        <taxon>Bacteria</taxon>
        <taxon>Pseudomonadati</taxon>
        <taxon>Bacteroidota</taxon>
        <taxon>Flavobacteriia</taxon>
        <taxon>Flavobacteriales</taxon>
        <taxon>Flavobacteriaceae</taxon>
        <taxon>Dokdonia</taxon>
    </lineage>
</organism>
<dbReference type="KEGG" id="ddo:I597_0931"/>
<dbReference type="InterPro" id="IPR027039">
    <property type="entry name" value="Crtac1"/>
</dbReference>
<proteinExistence type="predicted"/>
<dbReference type="Pfam" id="PF13517">
    <property type="entry name" value="FG-GAP_3"/>
    <property type="match status" value="4"/>
</dbReference>
<evidence type="ECO:0000259" key="2">
    <source>
        <dbReference type="Pfam" id="PF07593"/>
    </source>
</evidence>
<sequence>MFLFSCSQPEKNYRFVHKIDTGITFTNELTKSPELNILNYLYYYNGAGVATGDFNNDGLIDIYFTSNLQQDHLYLNLGDLKFKNITTSSGINNRDGWTTGVTTVDINSDGYLDIYISKVSGHLNLKGSNKLYINQGLTDGVPTFKDEASKYQLDVKGLNTQTAFFDYDLDGDLDAYLLSHSLYPNAYFGRGSQRETRDTINGDRLLENRNGVFYNASAKANIYSSKIGYGLGINISDLNNDGYPDMYIGNDFFEDDYLYINNQDGTFNEINNKNGALGHTSHFSMGNDIADVNNDGLPDIISVDMLPEDPYTLKTSGAEYNYPIFSNNLKQGYTPQFMQNTLHINQGSSSFTESAFLSNVASSEWSWSPLLADFNNDGHKDLYITNGILGATNDMDFINFISNQNIQKRLGKNMTDGELPFIEEMPSKKTENYFFKNNRNATFTNTSSDWIAPKTSFSNGSSYADLDNDGDLDLIVNNVNEAAYVLENKTQQIDTTRNYLKVAFNGPHHNKFGIGAKVEIYSTQGKQYFENYTTRGFLSSVAPELFIGLDTVSIIDSLRVIWPDGKTQKLNTIISNQKITLDYKNASGNFYDSIQITPITRFINDTLIPFRHNENATVEFSRNPLVPYSSTNLSKAIRIGDINNDGLEDFITLGAKSQITSLQLQTTLGKFTHKELPNDRTHAIAEDIDAIIFDANGDELNDLIIVSGGNEIQTGSALQPRLYLNTQERLKQVENAFDNIFVNASTVRAVDLDQDGDLDLSITSDVIPQEFGTTPQQYLFSNDGAGNFSNITQSYSSDFTDIGNVRDIQWQDIDNNGFPDAVVAGHWMAPTILLNNGKELSKQHNNGLENARGWFNSLKVEDFDNDGDLDIIAGNWGLNTRLKASEGAPVQLYIQDFDDNGKLDPIVTYFYKGAETTIATKDELVKQLPQLNKKYLSYNAFAKAEFKDLLPSNKLTTATVKQVTELASVYFENKGDGTFTKRQLPLPAQVSSVHDILVDDINNDGYNDLILVGNDYQISTQLGRLDGSKGIVLYNDKKGFFNVAEKTKFNILGASRSIDTTTISGEKYIIVGRNNDTPLFLRKEE</sequence>
<protein>
    <recommendedName>
        <fullName evidence="2">ASPIC/UnbV domain-containing protein</fullName>
    </recommendedName>
</protein>
<dbReference type="InterPro" id="IPR028994">
    <property type="entry name" value="Integrin_alpha_N"/>
</dbReference>
<evidence type="ECO:0000256" key="1">
    <source>
        <dbReference type="ARBA" id="ARBA00022729"/>
    </source>
</evidence>
<reference evidence="3 4" key="1">
    <citation type="submission" date="2014-10" db="EMBL/GenBank/DDBJ databases">
        <title>Draft genome sequence of the proteorhodopsin-containing marine bacterium Dokdonia donghaensis.</title>
        <authorList>
            <person name="Gomez-Consarnau L."/>
            <person name="Gonzalez J.M."/>
            <person name="Riedel T."/>
            <person name="Jaenicke S."/>
            <person name="Wagner-Doebler I."/>
            <person name="Fuhrman J.A."/>
        </authorList>
    </citation>
    <scope>NUCLEOTIDE SEQUENCE [LARGE SCALE GENOMIC DNA]</scope>
    <source>
        <strain evidence="3 4">DSW-1</strain>
    </source>
</reference>
<dbReference type="AlphaFoldDB" id="A0A0A2GV73"/>
<dbReference type="SUPFAM" id="SSF69318">
    <property type="entry name" value="Integrin alpha N-terminal domain"/>
    <property type="match status" value="3"/>
</dbReference>